<accession>A0A443VSG8</accession>
<reference evidence="1 2" key="1">
    <citation type="submission" date="2018-06" db="EMBL/GenBank/DDBJ databases">
        <title>Carbapenemase-producing Enterobacteriaceae present in wastewater treatment plant effluent and nearby surface waters in the US.</title>
        <authorList>
            <person name="Mathys D.A."/>
            <person name="Mollenkopf D.F."/>
            <person name="Feicht S.M."/>
            <person name="Adams R.J."/>
            <person name="Albers A.L."/>
            <person name="Stuever D.M."/>
            <person name="Daniels J.B."/>
            <person name="Wittum T.E."/>
        </authorList>
    </citation>
    <scope>NUCLEOTIDE SEQUENCE [LARGE SCALE GENOMIC DNA]</scope>
    <source>
        <strain evidence="1 2">GEO_47_Down_B</strain>
    </source>
</reference>
<comment type="caution">
    <text evidence="1">The sequence shown here is derived from an EMBL/GenBank/DDBJ whole genome shotgun (WGS) entry which is preliminary data.</text>
</comment>
<gene>
    <name evidence="1" type="ORF">DN603_03205</name>
</gene>
<dbReference type="AlphaFoldDB" id="A0A443VSG8"/>
<dbReference type="RefSeq" id="WP_032693495.1">
    <property type="nucleotide sequence ID" value="NZ_QKOX01000003.1"/>
</dbReference>
<dbReference type="EMBL" id="QKOX01000003">
    <property type="protein sequence ID" value="RWT25126.1"/>
    <property type="molecule type" value="Genomic_DNA"/>
</dbReference>
<protein>
    <submittedName>
        <fullName evidence="1">Uncharacterized protein</fullName>
    </submittedName>
</protein>
<proteinExistence type="predicted"/>
<dbReference type="Proteomes" id="UP000288843">
    <property type="component" value="Unassembled WGS sequence"/>
</dbReference>
<organism evidence="1 2">
    <name type="scientific">Raoultella planticola</name>
    <name type="common">Klebsiella planticola</name>
    <dbReference type="NCBI Taxonomy" id="575"/>
    <lineage>
        <taxon>Bacteria</taxon>
        <taxon>Pseudomonadati</taxon>
        <taxon>Pseudomonadota</taxon>
        <taxon>Gammaproteobacteria</taxon>
        <taxon>Enterobacterales</taxon>
        <taxon>Enterobacteriaceae</taxon>
        <taxon>Klebsiella/Raoultella group</taxon>
        <taxon>Raoultella</taxon>
    </lineage>
</organism>
<evidence type="ECO:0000313" key="1">
    <source>
        <dbReference type="EMBL" id="RWT25126.1"/>
    </source>
</evidence>
<sequence>MFRNSFGIEEKIEMIESSSTKNYFKEVYSSYLNGNYRAAVVTLWSVLVCDAVYKTRRLIDLTDDKWAKKEISKIEELQRTNSTSSEWELAIFEGFYEQKKFIGAGEISNIRDIQKKRHLCAHPILSEDDALYTPNKELVKSMIINALDDFITRKNYYGKDLFQVILETLVNNSEFYASSGNIKPLIEKYLSRVTPGSAYKIFKDFWKFSFRLDDAEAIKHRLILRNACYHVYTEVKKDPSTANKIKDDLDYFENITFKWSNLSHFFTFLCRHPDLYKKFSPELQGRLREYINRKDEDDIDSHVYLVATTFLFSSSSDYFKHIQSKIESYELNNLTISHIKLMLDIYDEYNCEKEVYDIVILYASKAIDFDDADNRFNLIFKDEIFDNLSKDHITKLIDSFDENGQIGSRRRKSIDLAKLIKKLDEFES</sequence>
<name>A0A443VSG8_RAOPL</name>
<evidence type="ECO:0000313" key="2">
    <source>
        <dbReference type="Proteomes" id="UP000288843"/>
    </source>
</evidence>